<dbReference type="EMBL" id="CP097505">
    <property type="protein sequence ID" value="URD94047.1"/>
    <property type="molecule type" value="Genomic_DNA"/>
</dbReference>
<reference evidence="4" key="1">
    <citation type="submission" date="2022-05" db="EMBL/GenBank/DDBJ databases">
        <title>The Musa troglodytarum L. genome provides insights into the mechanism of non-climacteric behaviour and enrichment of carotenoids.</title>
        <authorList>
            <person name="Wang J."/>
        </authorList>
    </citation>
    <scope>NUCLEOTIDE SEQUENCE</scope>
    <source>
        <tissue evidence="4">Leaf</tissue>
    </source>
</reference>
<comment type="subcellular location">
    <subcellularLocation>
        <location evidence="1">Membrane</location>
        <topology evidence="1">Multi-pass membrane protein</topology>
    </subcellularLocation>
</comment>
<accession>A0A9E7FH54</accession>
<evidence type="ECO:0000256" key="2">
    <source>
        <dbReference type="SAM" id="MobiDB-lite"/>
    </source>
</evidence>
<dbReference type="Proteomes" id="UP001055439">
    <property type="component" value="Chromosome 3"/>
</dbReference>
<evidence type="ECO:0000259" key="3">
    <source>
        <dbReference type="Pfam" id="PF12076"/>
    </source>
</evidence>
<evidence type="ECO:0000256" key="1">
    <source>
        <dbReference type="ARBA" id="ARBA00004141"/>
    </source>
</evidence>
<organism evidence="4 5">
    <name type="scientific">Musa troglodytarum</name>
    <name type="common">fe'i banana</name>
    <dbReference type="NCBI Taxonomy" id="320322"/>
    <lineage>
        <taxon>Eukaryota</taxon>
        <taxon>Viridiplantae</taxon>
        <taxon>Streptophyta</taxon>
        <taxon>Embryophyta</taxon>
        <taxon>Tracheophyta</taxon>
        <taxon>Spermatophyta</taxon>
        <taxon>Magnoliopsida</taxon>
        <taxon>Liliopsida</taxon>
        <taxon>Zingiberales</taxon>
        <taxon>Musaceae</taxon>
        <taxon>Musa</taxon>
    </lineage>
</organism>
<gene>
    <name evidence="4" type="ORF">MUK42_33029</name>
</gene>
<feature type="domain" description="Very-long-chain aldehyde decarbonylase CER1-like C-terminal" evidence="3">
    <location>
        <begin position="2"/>
        <end position="98"/>
    </location>
</feature>
<evidence type="ECO:0000313" key="5">
    <source>
        <dbReference type="Proteomes" id="UP001055439"/>
    </source>
</evidence>
<dbReference type="Pfam" id="PF12076">
    <property type="entry name" value="CER1-like_C"/>
    <property type="match status" value="2"/>
</dbReference>
<dbReference type="GO" id="GO:0016020">
    <property type="term" value="C:membrane"/>
    <property type="evidence" value="ECO:0007669"/>
    <property type="project" value="UniProtKB-SubCell"/>
</dbReference>
<feature type="domain" description="Very-long-chain aldehyde decarbonylase CER1-like C-terminal" evidence="3">
    <location>
        <begin position="121"/>
        <end position="171"/>
    </location>
</feature>
<dbReference type="OrthoDB" id="408954at2759"/>
<proteinExistence type="predicted"/>
<protein>
    <submittedName>
        <fullName evidence="4">WAX2 C-terminal domain</fullName>
    </submittedName>
</protein>
<dbReference type="AlphaFoldDB" id="A0A9E7FH54"/>
<feature type="compositionally biased region" description="Gly residues" evidence="2">
    <location>
        <begin position="219"/>
        <end position="230"/>
    </location>
</feature>
<name>A0A9E7FH54_9LILI</name>
<feature type="region of interest" description="Disordered" evidence="2">
    <location>
        <begin position="209"/>
        <end position="230"/>
    </location>
</feature>
<evidence type="ECO:0000313" key="4">
    <source>
        <dbReference type="EMBL" id="URD94047.1"/>
    </source>
</evidence>
<dbReference type="InterPro" id="IPR021940">
    <property type="entry name" value="CER1-like_C"/>
</dbReference>
<keyword evidence="5" id="KW-1185">Reference proteome</keyword>
<sequence length="269" mass="29264">MLTLSTERFVKIQKEVPADYQHHLVQVTNYQAAQNCKTWIVGKWLPLRDQRWAPPGTHFHQFVVPPVIAYRQDCTYGNLAAMRLPKDVQGLGSCEVQCTTASSSCRIKKAVALTIVFFSSQYTMERGIVHACHAGGIVHCLEGWTHHEVGAIDVDRIDVVWKAALKHGLQPEVKVSSWAVHPSENTVKPSTKKGLPTNLERQGHADTAMGQEDGEIGGHEGGNSEGSGICAGGDESAASIIAASVMLMTVGSDSMPRRIALSERAVLRC</sequence>